<dbReference type="InterPro" id="IPR009057">
    <property type="entry name" value="Homeodomain-like_sf"/>
</dbReference>
<feature type="domain" description="Mor transcription activator" evidence="1">
    <location>
        <begin position="55"/>
        <end position="118"/>
    </location>
</feature>
<organism evidence="2 3">
    <name type="scientific">Spartinivicinus poritis</name>
    <dbReference type="NCBI Taxonomy" id="2994640"/>
    <lineage>
        <taxon>Bacteria</taxon>
        <taxon>Pseudomonadati</taxon>
        <taxon>Pseudomonadota</taxon>
        <taxon>Gammaproteobacteria</taxon>
        <taxon>Oceanospirillales</taxon>
        <taxon>Zooshikellaceae</taxon>
        <taxon>Spartinivicinus</taxon>
    </lineage>
</organism>
<comment type="caution">
    <text evidence="2">The sequence shown here is derived from an EMBL/GenBank/DDBJ whole genome shotgun (WGS) entry which is preliminary data.</text>
</comment>
<dbReference type="Proteomes" id="UP001528823">
    <property type="component" value="Unassembled WGS sequence"/>
</dbReference>
<evidence type="ECO:0000313" key="2">
    <source>
        <dbReference type="EMBL" id="MDE1461886.1"/>
    </source>
</evidence>
<dbReference type="Pfam" id="PF08765">
    <property type="entry name" value="Mor"/>
    <property type="match status" value="1"/>
</dbReference>
<keyword evidence="3" id="KW-1185">Reference proteome</keyword>
<evidence type="ECO:0000259" key="1">
    <source>
        <dbReference type="Pfam" id="PF08765"/>
    </source>
</evidence>
<protein>
    <recommendedName>
        <fullName evidence="1">Mor transcription activator domain-containing protein</fullName>
    </recommendedName>
</protein>
<dbReference type="Gene3D" id="1.10.10.60">
    <property type="entry name" value="Homeodomain-like"/>
    <property type="match status" value="1"/>
</dbReference>
<dbReference type="InterPro" id="IPR014875">
    <property type="entry name" value="Mor_transcription_activator"/>
</dbReference>
<gene>
    <name evidence="2" type="ORF">ORQ98_07875</name>
</gene>
<dbReference type="SUPFAM" id="SSF46689">
    <property type="entry name" value="Homeodomain-like"/>
    <property type="match status" value="1"/>
</dbReference>
<dbReference type="EMBL" id="JAPMOU010000007">
    <property type="protein sequence ID" value="MDE1461886.1"/>
    <property type="molecule type" value="Genomic_DNA"/>
</dbReference>
<evidence type="ECO:0000313" key="3">
    <source>
        <dbReference type="Proteomes" id="UP001528823"/>
    </source>
</evidence>
<sequence length="126" mass="14469">MQSKLFHQINLEKLPATLRDLIDCIGVTATYQLSLHFGGRPLYVPKYPERSLLQDKIDHEALHKLSLQFAGATLEIPKHDHFDRQLRDIAIIQETQQGASRRELSQKYGLCLRHIGNIRKNIISVS</sequence>
<dbReference type="RefSeq" id="WP_274688245.1">
    <property type="nucleotide sequence ID" value="NZ_JAPMOU010000007.1"/>
</dbReference>
<name>A0ABT5U693_9GAMM</name>
<proteinExistence type="predicted"/>
<accession>A0ABT5U693</accession>
<reference evidence="2 3" key="1">
    <citation type="submission" date="2022-11" db="EMBL/GenBank/DDBJ databases">
        <title>Spartinivicinus poritis sp. nov., isolated from scleractinian coral Porites lutea.</title>
        <authorList>
            <person name="Zhang G."/>
            <person name="Cai L."/>
            <person name="Wei Q."/>
        </authorList>
    </citation>
    <scope>NUCLEOTIDE SEQUENCE [LARGE SCALE GENOMIC DNA]</scope>
    <source>
        <strain evidence="2 3">A2-2</strain>
    </source>
</reference>